<evidence type="ECO:0000313" key="9">
    <source>
        <dbReference type="Proteomes" id="UP000298003"/>
    </source>
</evidence>
<dbReference type="PANTHER" id="PTHR43385">
    <property type="entry name" value="RIBOFLAVIN TRANSPORTER RIBJ"/>
    <property type="match status" value="1"/>
</dbReference>
<accession>A0A4Y8QYX3</accession>
<dbReference type="InterPro" id="IPR052983">
    <property type="entry name" value="MFS_Riboflavin_Transporter"/>
</dbReference>
<dbReference type="Gene3D" id="1.20.1250.20">
    <property type="entry name" value="MFS general substrate transporter like domains"/>
    <property type="match status" value="2"/>
</dbReference>
<keyword evidence="9" id="KW-1185">Reference proteome</keyword>
<evidence type="ECO:0000256" key="2">
    <source>
        <dbReference type="ARBA" id="ARBA00022448"/>
    </source>
</evidence>
<feature type="transmembrane region" description="Helical" evidence="6">
    <location>
        <begin position="223"/>
        <end position="245"/>
    </location>
</feature>
<dbReference type="GO" id="GO:0022857">
    <property type="term" value="F:transmembrane transporter activity"/>
    <property type="evidence" value="ECO:0007669"/>
    <property type="project" value="InterPro"/>
</dbReference>
<keyword evidence="2" id="KW-0813">Transport</keyword>
<evidence type="ECO:0000256" key="3">
    <source>
        <dbReference type="ARBA" id="ARBA00022692"/>
    </source>
</evidence>
<evidence type="ECO:0000256" key="5">
    <source>
        <dbReference type="ARBA" id="ARBA00023136"/>
    </source>
</evidence>
<comment type="caution">
    <text evidence="8">The sequence shown here is derived from an EMBL/GenBank/DDBJ whole genome shotgun (WGS) entry which is preliminary data.</text>
</comment>
<feature type="transmembrane region" description="Helical" evidence="6">
    <location>
        <begin position="177"/>
        <end position="196"/>
    </location>
</feature>
<sequence length="405" mass="41251">MTTTRHDKDDPRLRAGPRGTLAALCVTQVVGWGVLYYSFPVALPAITADTGWSQANATAAFSAALVVAAGAGVMVGRRIDRHGPRAVMTAGSVLASIAVVAVALAPSLGWFLAAWIMVGLAQSMVLYAPAFTAITRLYGPARNRSLLVLTLVAGLASTIFAPLTAALVEHAGWRQTYLVLAALLAVTTVPAHALGLRAPWPHARTSHGLDIGGWRTIARSRAFVALTVATALGAFAMFAATIHLVPMLTWRGLTPTAAAWALGLSGAGQLLGRIAYGPLAARTTPPVRASLLLAASGLTIAAVGLLAGPPLTLIAAAVALGVARGAFTLLQSTAISDRWGSSSYGVLFGILNAPTTLAMALAPWAAAAFTSATGSYPATFAVLAATACLAALIALTTGVHRSNAA</sequence>
<evidence type="ECO:0000259" key="7">
    <source>
        <dbReference type="PROSITE" id="PS50850"/>
    </source>
</evidence>
<dbReference type="GeneID" id="95686483"/>
<feature type="transmembrane region" description="Helical" evidence="6">
    <location>
        <begin position="112"/>
        <end position="134"/>
    </location>
</feature>
<organism evidence="8 9">
    <name type="scientific">Cellulosimicrobium funkei</name>
    <dbReference type="NCBI Taxonomy" id="264251"/>
    <lineage>
        <taxon>Bacteria</taxon>
        <taxon>Bacillati</taxon>
        <taxon>Actinomycetota</taxon>
        <taxon>Actinomycetes</taxon>
        <taxon>Micrococcales</taxon>
        <taxon>Promicromonosporaceae</taxon>
        <taxon>Cellulosimicrobium</taxon>
    </lineage>
</organism>
<dbReference type="SUPFAM" id="SSF103473">
    <property type="entry name" value="MFS general substrate transporter"/>
    <property type="match status" value="1"/>
</dbReference>
<feature type="transmembrane region" description="Helical" evidence="6">
    <location>
        <begin position="21"/>
        <end position="39"/>
    </location>
</feature>
<keyword evidence="5 6" id="KW-0472">Membrane</keyword>
<name>A0A4Y8QYX3_9MICO</name>
<dbReference type="InterPro" id="IPR036259">
    <property type="entry name" value="MFS_trans_sf"/>
</dbReference>
<evidence type="ECO:0000313" key="8">
    <source>
        <dbReference type="EMBL" id="TFF04438.1"/>
    </source>
</evidence>
<dbReference type="RefSeq" id="WP_061269032.1">
    <property type="nucleotide sequence ID" value="NZ_SOZH01000012.1"/>
</dbReference>
<protein>
    <submittedName>
        <fullName evidence="8">MFS transporter</fullName>
    </submittedName>
</protein>
<dbReference type="EMBL" id="SOZH01000012">
    <property type="protein sequence ID" value="TFF04438.1"/>
    <property type="molecule type" value="Genomic_DNA"/>
</dbReference>
<evidence type="ECO:0000256" key="4">
    <source>
        <dbReference type="ARBA" id="ARBA00022989"/>
    </source>
</evidence>
<evidence type="ECO:0000256" key="1">
    <source>
        <dbReference type="ARBA" id="ARBA00004651"/>
    </source>
</evidence>
<dbReference type="PANTHER" id="PTHR43385:SF1">
    <property type="entry name" value="RIBOFLAVIN TRANSPORTER RIBJ"/>
    <property type="match status" value="1"/>
</dbReference>
<dbReference type="Proteomes" id="UP000298003">
    <property type="component" value="Unassembled WGS sequence"/>
</dbReference>
<feature type="transmembrane region" description="Helical" evidence="6">
    <location>
        <begin position="344"/>
        <end position="366"/>
    </location>
</feature>
<feature type="transmembrane region" description="Helical" evidence="6">
    <location>
        <begin position="146"/>
        <end position="165"/>
    </location>
</feature>
<feature type="transmembrane region" description="Helical" evidence="6">
    <location>
        <begin position="378"/>
        <end position="399"/>
    </location>
</feature>
<keyword evidence="3 6" id="KW-0812">Transmembrane</keyword>
<keyword evidence="4 6" id="KW-1133">Transmembrane helix</keyword>
<feature type="transmembrane region" description="Helical" evidence="6">
    <location>
        <begin position="87"/>
        <end position="106"/>
    </location>
</feature>
<dbReference type="InterPro" id="IPR011701">
    <property type="entry name" value="MFS"/>
</dbReference>
<proteinExistence type="predicted"/>
<dbReference type="AlphaFoldDB" id="A0A4Y8QYX3"/>
<gene>
    <name evidence="8" type="ORF">E1O70_18535</name>
</gene>
<feature type="transmembrane region" description="Helical" evidence="6">
    <location>
        <begin position="59"/>
        <end position="75"/>
    </location>
</feature>
<dbReference type="Pfam" id="PF07690">
    <property type="entry name" value="MFS_1"/>
    <property type="match status" value="1"/>
</dbReference>
<feature type="domain" description="Major facilitator superfamily (MFS) profile" evidence="7">
    <location>
        <begin position="19"/>
        <end position="402"/>
    </location>
</feature>
<dbReference type="PROSITE" id="PS50850">
    <property type="entry name" value="MFS"/>
    <property type="match status" value="1"/>
</dbReference>
<comment type="subcellular location">
    <subcellularLocation>
        <location evidence="1">Cell membrane</location>
        <topology evidence="1">Multi-pass membrane protein</topology>
    </subcellularLocation>
</comment>
<dbReference type="GO" id="GO:0005886">
    <property type="term" value="C:plasma membrane"/>
    <property type="evidence" value="ECO:0007669"/>
    <property type="project" value="UniProtKB-SubCell"/>
</dbReference>
<reference evidence="8 9" key="1">
    <citation type="submission" date="2019-03" db="EMBL/GenBank/DDBJ databases">
        <title>Cellulosimicrobium funkei JCM14302 Assembly.</title>
        <authorList>
            <person name="Dou T."/>
        </authorList>
    </citation>
    <scope>NUCLEOTIDE SEQUENCE [LARGE SCALE GENOMIC DNA]</scope>
    <source>
        <strain evidence="8 9">JCM 14302</strain>
    </source>
</reference>
<evidence type="ECO:0000256" key="6">
    <source>
        <dbReference type="SAM" id="Phobius"/>
    </source>
</evidence>
<dbReference type="InterPro" id="IPR020846">
    <property type="entry name" value="MFS_dom"/>
</dbReference>